<dbReference type="RefSeq" id="WP_216126693.1">
    <property type="nucleotide sequence ID" value="NZ_CP064782.1"/>
</dbReference>
<organism evidence="3 4">
    <name type="scientific">Azospira inquinata</name>
    <dbReference type="NCBI Taxonomy" id="2785627"/>
    <lineage>
        <taxon>Bacteria</taxon>
        <taxon>Pseudomonadati</taxon>
        <taxon>Pseudomonadota</taxon>
        <taxon>Betaproteobacteria</taxon>
        <taxon>Rhodocyclales</taxon>
        <taxon>Rhodocyclaceae</taxon>
        <taxon>Azospira</taxon>
    </lineage>
</organism>
<dbReference type="KEGG" id="aiq:Azoinq_02680"/>
<keyword evidence="1" id="KW-0285">Flavoprotein</keyword>
<dbReference type="PROSITE" id="PS51387">
    <property type="entry name" value="FAD_PCMH"/>
    <property type="match status" value="1"/>
</dbReference>
<dbReference type="PANTHER" id="PTHR43762:SF1">
    <property type="entry name" value="D-ARABINONO-1,4-LACTONE OXIDASE"/>
    <property type="match status" value="1"/>
</dbReference>
<evidence type="ECO:0000256" key="1">
    <source>
        <dbReference type="ARBA" id="ARBA00022827"/>
    </source>
</evidence>
<dbReference type="InterPro" id="IPR010031">
    <property type="entry name" value="FAD_lactone_oxidase-like"/>
</dbReference>
<keyword evidence="1" id="KW-0274">FAD</keyword>
<dbReference type="GO" id="GO:0071949">
    <property type="term" value="F:FAD binding"/>
    <property type="evidence" value="ECO:0007669"/>
    <property type="project" value="InterPro"/>
</dbReference>
<proteinExistence type="predicted"/>
<protein>
    <submittedName>
        <fullName evidence="3">FAD-binding oxidoreductase</fullName>
    </submittedName>
</protein>
<evidence type="ECO:0000259" key="2">
    <source>
        <dbReference type="PROSITE" id="PS51387"/>
    </source>
</evidence>
<dbReference type="InterPro" id="IPR006094">
    <property type="entry name" value="Oxid_FAD_bind_N"/>
</dbReference>
<evidence type="ECO:0000313" key="4">
    <source>
        <dbReference type="Proteomes" id="UP000683428"/>
    </source>
</evidence>
<dbReference type="AlphaFoldDB" id="A0A975SND3"/>
<dbReference type="PANTHER" id="PTHR43762">
    <property type="entry name" value="L-GULONOLACTONE OXIDASE"/>
    <property type="match status" value="1"/>
</dbReference>
<gene>
    <name evidence="3" type="ORF">Azoinq_02680</name>
</gene>
<evidence type="ECO:0000313" key="3">
    <source>
        <dbReference type="EMBL" id="QWT49536.1"/>
    </source>
</evidence>
<dbReference type="Pfam" id="PF01565">
    <property type="entry name" value="FAD_binding_4"/>
    <property type="match status" value="1"/>
</dbReference>
<dbReference type="GO" id="GO:0016899">
    <property type="term" value="F:oxidoreductase activity, acting on the CH-OH group of donors, oxygen as acceptor"/>
    <property type="evidence" value="ECO:0007669"/>
    <property type="project" value="InterPro"/>
</dbReference>
<reference evidence="3" key="1">
    <citation type="submission" date="2020-11" db="EMBL/GenBank/DDBJ databases">
        <title>Azospira inquinata sp. nov.</title>
        <authorList>
            <person name="Moe W.M."/>
            <person name="Mikes M.C."/>
        </authorList>
    </citation>
    <scope>NUCLEOTIDE SEQUENCE</scope>
    <source>
        <strain evidence="3">Azo-3</strain>
    </source>
</reference>
<sequence length="432" mass="47493">MNPYPSWGNLPSRPPRRVFPLADRHALLPRDEVSLIPQGNGRSYGDVCLNGDGGLVLTRALDRFLFFDAATGVLRCEAGVLLSDILALAVPQGWFLPVTPGTQFVTVGGAIANDVHGKNHHGAGTFGCHVGGLELLRSDGSRSWCSPEVNPEWFAATVGGLGLTGLITWAELRLIPIHHPFLSVTSTRFGNLDEFFAINQEAEAQHAYTVAWIDCLAKGPQLGRGIFMAGDHAGPVSRLPKYRSHPRNVPVQPPISLINNLSLRLFNAVYARKPLGRPGGLMHYEPYFYPLDAVLHWNRLYGRKGFYQYQCVLPPAVGRDGVAAMLRAIAKSGQGSFLAVLKTFGDVSSPGMLSFPQPGVTLALDFPNLGDKTRQLFQVLDSLVAQAGGRLYPAKDARMPASLFRQGYPQWERFQNFIDPQFSSDFRRRMME</sequence>
<keyword evidence="4" id="KW-1185">Reference proteome</keyword>
<accession>A0A975SND3</accession>
<feature type="domain" description="FAD-binding PCMH-type" evidence="2">
    <location>
        <begin position="10"/>
        <end position="177"/>
    </location>
</feature>
<name>A0A975SND3_9RHOO</name>
<dbReference type="EMBL" id="CP064782">
    <property type="protein sequence ID" value="QWT49536.1"/>
    <property type="molecule type" value="Genomic_DNA"/>
</dbReference>
<dbReference type="Proteomes" id="UP000683428">
    <property type="component" value="Chromosome"/>
</dbReference>
<dbReference type="InterPro" id="IPR016166">
    <property type="entry name" value="FAD-bd_PCMH"/>
</dbReference>